<accession>A0A9W9IMQ1</accession>
<name>A0A9W9IMQ1_9EURO</name>
<dbReference type="Proteomes" id="UP001146351">
    <property type="component" value="Unassembled WGS sequence"/>
</dbReference>
<dbReference type="EMBL" id="JAPQKO010000002">
    <property type="protein sequence ID" value="KAJ5180978.1"/>
    <property type="molecule type" value="Genomic_DNA"/>
</dbReference>
<evidence type="ECO:0000313" key="2">
    <source>
        <dbReference type="Proteomes" id="UP001146351"/>
    </source>
</evidence>
<reference evidence="1" key="1">
    <citation type="submission" date="2022-11" db="EMBL/GenBank/DDBJ databases">
        <authorList>
            <person name="Petersen C."/>
        </authorList>
    </citation>
    <scope>NUCLEOTIDE SEQUENCE</scope>
    <source>
        <strain evidence="1">IBT 21917</strain>
    </source>
</reference>
<organism evidence="1 2">
    <name type="scientific">Penicillium capsulatum</name>
    <dbReference type="NCBI Taxonomy" id="69766"/>
    <lineage>
        <taxon>Eukaryota</taxon>
        <taxon>Fungi</taxon>
        <taxon>Dikarya</taxon>
        <taxon>Ascomycota</taxon>
        <taxon>Pezizomycotina</taxon>
        <taxon>Eurotiomycetes</taxon>
        <taxon>Eurotiomycetidae</taxon>
        <taxon>Eurotiales</taxon>
        <taxon>Aspergillaceae</taxon>
        <taxon>Penicillium</taxon>
    </lineage>
</organism>
<keyword evidence="2" id="KW-1185">Reference proteome</keyword>
<protein>
    <submittedName>
        <fullName evidence="1">Uncharacterized protein</fullName>
    </submittedName>
</protein>
<comment type="caution">
    <text evidence="1">The sequence shown here is derived from an EMBL/GenBank/DDBJ whole genome shotgun (WGS) entry which is preliminary data.</text>
</comment>
<proteinExistence type="predicted"/>
<dbReference type="OrthoDB" id="5428321at2759"/>
<dbReference type="AlphaFoldDB" id="A0A9W9IMQ1"/>
<gene>
    <name evidence="1" type="ORF">N7492_004188</name>
</gene>
<evidence type="ECO:0000313" key="1">
    <source>
        <dbReference type="EMBL" id="KAJ5180978.1"/>
    </source>
</evidence>
<sequence>MASTMTSTMEPEGGKEEGLFTAKIRELESANHNFYSELHQTHTRLDLSLDEGRKLQAKNYVLKRELETATSRICH</sequence>
<reference evidence="1" key="2">
    <citation type="journal article" date="2023" name="IMA Fungus">
        <title>Comparative genomic study of the Penicillium genus elucidates a diverse pangenome and 15 lateral gene transfer events.</title>
        <authorList>
            <person name="Petersen C."/>
            <person name="Sorensen T."/>
            <person name="Nielsen M.R."/>
            <person name="Sondergaard T.E."/>
            <person name="Sorensen J.L."/>
            <person name="Fitzpatrick D.A."/>
            <person name="Frisvad J.C."/>
            <person name="Nielsen K.L."/>
        </authorList>
    </citation>
    <scope>NUCLEOTIDE SEQUENCE</scope>
    <source>
        <strain evidence="1">IBT 21917</strain>
    </source>
</reference>